<feature type="binding site" evidence="2">
    <location>
        <position position="210"/>
    </location>
    <ligand>
        <name>Mg(2+)</name>
        <dbReference type="ChEBI" id="CHEBI:18420"/>
        <label>5</label>
    </ligand>
</feature>
<dbReference type="HAMAP" id="MF_02128">
    <property type="entry name" value="TMP_kinase"/>
    <property type="match status" value="1"/>
</dbReference>
<dbReference type="PIRSF" id="PIRSF005303">
    <property type="entry name" value="Thiam_monoph_kin"/>
    <property type="match status" value="1"/>
</dbReference>
<feature type="binding site" evidence="2">
    <location>
        <position position="50"/>
    </location>
    <ligand>
        <name>substrate</name>
    </ligand>
</feature>
<feature type="binding site" evidence="2">
    <location>
        <position position="71"/>
    </location>
    <ligand>
        <name>Mg(2+)</name>
        <dbReference type="ChEBI" id="CHEBI:18420"/>
        <label>3</label>
    </ligand>
</feature>
<reference evidence="5 6" key="1">
    <citation type="submission" date="2018-12" db="EMBL/GenBank/DDBJ databases">
        <authorList>
            <consortium name="Pathogen Informatics"/>
        </authorList>
    </citation>
    <scope>NUCLEOTIDE SEQUENCE [LARGE SCALE GENOMIC DNA]</scope>
    <source>
        <strain evidence="5 6">NCTC12742</strain>
    </source>
</reference>
<dbReference type="EMBL" id="LR134533">
    <property type="protein sequence ID" value="VEJ51660.1"/>
    <property type="molecule type" value="Genomic_DNA"/>
</dbReference>
<feature type="binding site" evidence="2">
    <location>
        <position position="258"/>
    </location>
    <ligand>
        <name>substrate</name>
    </ligand>
</feature>
<feature type="binding site" evidence="2">
    <location>
        <position position="142"/>
    </location>
    <ligand>
        <name>ATP</name>
        <dbReference type="ChEBI" id="CHEBI:30616"/>
    </ligand>
</feature>
<dbReference type="SUPFAM" id="SSF56042">
    <property type="entry name" value="PurM C-terminal domain-like"/>
    <property type="match status" value="1"/>
</dbReference>
<comment type="caution">
    <text evidence="2">Lacks conserved residue(s) required for the propagation of feature annotation.</text>
</comment>
<dbReference type="AlphaFoldDB" id="A0A448VPD4"/>
<dbReference type="NCBIfam" id="TIGR01379">
    <property type="entry name" value="thiL"/>
    <property type="match status" value="1"/>
</dbReference>
<feature type="binding site" evidence="2">
    <location>
        <position position="43"/>
    </location>
    <ligand>
        <name>Mg(2+)</name>
        <dbReference type="ChEBI" id="CHEBI:18420"/>
        <label>1</label>
    </ligand>
</feature>
<keyword evidence="2" id="KW-0479">Metal-binding</keyword>
<organism evidence="5 6">
    <name type="scientific">Neisseria weaveri</name>
    <dbReference type="NCBI Taxonomy" id="28091"/>
    <lineage>
        <taxon>Bacteria</taxon>
        <taxon>Pseudomonadati</taxon>
        <taxon>Pseudomonadota</taxon>
        <taxon>Betaproteobacteria</taxon>
        <taxon>Neisseriales</taxon>
        <taxon>Neisseriaceae</taxon>
        <taxon>Neisseria</taxon>
    </lineage>
</organism>
<keyword evidence="1 2" id="KW-0784">Thiamine biosynthesis</keyword>
<comment type="function">
    <text evidence="2">Catalyzes the ATP-dependent phosphorylation of thiamine-monophosphate (TMP) to form thiamine-pyrophosphate (TPP), the active form of vitamin B1.</text>
</comment>
<evidence type="ECO:0000313" key="6">
    <source>
        <dbReference type="Proteomes" id="UP000272771"/>
    </source>
</evidence>
<dbReference type="InterPro" id="IPR016188">
    <property type="entry name" value="PurM-like_N"/>
</dbReference>
<dbReference type="GO" id="GO:0009228">
    <property type="term" value="P:thiamine biosynthetic process"/>
    <property type="evidence" value="ECO:0007669"/>
    <property type="project" value="UniProtKB-KW"/>
</dbReference>
<dbReference type="GO" id="GO:0009229">
    <property type="term" value="P:thiamine diphosphate biosynthetic process"/>
    <property type="evidence" value="ECO:0007669"/>
    <property type="project" value="UniProtKB-UniRule"/>
</dbReference>
<feature type="binding site" evidence="2">
    <location>
        <position position="118"/>
    </location>
    <ligand>
        <name>Mg(2+)</name>
        <dbReference type="ChEBI" id="CHEBI:18420"/>
        <label>1</label>
    </ligand>
</feature>
<feature type="binding site" evidence="2">
    <location>
        <position position="41"/>
    </location>
    <ligand>
        <name>Mg(2+)</name>
        <dbReference type="ChEBI" id="CHEBI:18420"/>
        <label>4</label>
    </ligand>
</feature>
<evidence type="ECO:0000256" key="2">
    <source>
        <dbReference type="HAMAP-Rule" id="MF_02128"/>
    </source>
</evidence>
<dbReference type="InterPro" id="IPR010918">
    <property type="entry name" value="PurM-like_C_dom"/>
</dbReference>
<dbReference type="Gene3D" id="3.30.1330.10">
    <property type="entry name" value="PurM-like, N-terminal domain"/>
    <property type="match status" value="1"/>
</dbReference>
<dbReference type="InterPro" id="IPR036921">
    <property type="entry name" value="PurM-like_N_sf"/>
</dbReference>
<keyword evidence="2 5" id="KW-0418">Kinase</keyword>
<dbReference type="Pfam" id="PF00586">
    <property type="entry name" value="AIRS"/>
    <property type="match status" value="1"/>
</dbReference>
<comment type="similarity">
    <text evidence="2">Belongs to the thiamine-monophosphate kinase family.</text>
</comment>
<comment type="pathway">
    <text evidence="2">Cofactor biosynthesis; thiamine diphosphate biosynthesis; thiamine diphosphate from thiamine phosphate: step 1/1.</text>
</comment>
<comment type="catalytic activity">
    <reaction evidence="2">
        <text>thiamine phosphate + ATP = thiamine diphosphate + ADP</text>
        <dbReference type="Rhea" id="RHEA:15913"/>
        <dbReference type="ChEBI" id="CHEBI:30616"/>
        <dbReference type="ChEBI" id="CHEBI:37575"/>
        <dbReference type="ChEBI" id="CHEBI:58937"/>
        <dbReference type="ChEBI" id="CHEBI:456216"/>
        <dbReference type="EC" id="2.7.4.16"/>
    </reaction>
</comment>
<feature type="binding site" evidence="2">
    <location>
        <position position="207"/>
    </location>
    <ligand>
        <name>Mg(2+)</name>
        <dbReference type="ChEBI" id="CHEBI:18420"/>
        <label>3</label>
    </ligand>
</feature>
<feature type="binding site" evidence="2">
    <location>
        <position position="42"/>
    </location>
    <ligand>
        <name>Mg(2+)</name>
        <dbReference type="ChEBI" id="CHEBI:18420"/>
        <label>1</label>
    </ligand>
</feature>
<gene>
    <name evidence="2 5" type="primary">thiL</name>
    <name evidence="5" type="ORF">NCTC12742_01560</name>
</gene>
<feature type="binding site" evidence="2">
    <location>
        <begin position="117"/>
        <end position="118"/>
    </location>
    <ligand>
        <name>ATP</name>
        <dbReference type="ChEBI" id="CHEBI:30616"/>
    </ligand>
</feature>
<evidence type="ECO:0000259" key="4">
    <source>
        <dbReference type="Pfam" id="PF02769"/>
    </source>
</evidence>
<keyword evidence="2" id="KW-0067">ATP-binding</keyword>
<proteinExistence type="inferred from homology"/>
<feature type="domain" description="PurM-like C-terminal" evidence="4">
    <location>
        <begin position="147"/>
        <end position="299"/>
    </location>
</feature>
<dbReference type="InterPro" id="IPR006283">
    <property type="entry name" value="ThiL-like"/>
</dbReference>
<evidence type="ECO:0000256" key="1">
    <source>
        <dbReference type="ARBA" id="ARBA00022977"/>
    </source>
</evidence>
<comment type="miscellaneous">
    <text evidence="2">Reaction mechanism of ThiL seems to utilize a direct, inline transfer of the gamma-phosphate of ATP to TMP rather than a phosphorylated enzyme intermediate.</text>
</comment>
<feature type="binding site" evidence="2">
    <location>
        <position position="43"/>
    </location>
    <ligand>
        <name>Mg(2+)</name>
        <dbReference type="ChEBI" id="CHEBI:18420"/>
        <label>2</label>
    </ligand>
</feature>
<dbReference type="STRING" id="28091.SAMEA3174300_00121"/>
<dbReference type="GO" id="GO:0005524">
    <property type="term" value="F:ATP binding"/>
    <property type="evidence" value="ECO:0007669"/>
    <property type="project" value="UniProtKB-UniRule"/>
</dbReference>
<feature type="binding site" evidence="2">
    <location>
        <position position="71"/>
    </location>
    <ligand>
        <name>Mg(2+)</name>
        <dbReference type="ChEBI" id="CHEBI:18420"/>
        <label>2</label>
    </ligand>
</feature>
<dbReference type="PANTHER" id="PTHR30270:SF0">
    <property type="entry name" value="THIAMINE-MONOPHOSPHATE KINASE"/>
    <property type="match status" value="1"/>
</dbReference>
<evidence type="ECO:0000313" key="5">
    <source>
        <dbReference type="EMBL" id="VEJ51660.1"/>
    </source>
</evidence>
<dbReference type="Pfam" id="PF02769">
    <property type="entry name" value="AIRS_C"/>
    <property type="match status" value="1"/>
</dbReference>
<feature type="binding site" evidence="2">
    <location>
        <position position="26"/>
    </location>
    <ligand>
        <name>Mg(2+)</name>
        <dbReference type="ChEBI" id="CHEBI:18420"/>
        <label>4</label>
    </ligand>
</feature>
<dbReference type="RefSeq" id="WP_004283447.1">
    <property type="nucleotide sequence ID" value="NZ_CAUJRG010000001.1"/>
</dbReference>
<sequence length="318" mass="34059">MKEFDFIRRYLNTCQDKDVILGIGDDAAIVRPRSGYDLCFSSDMLLAGRHFFHGTDPADVAHKVLGVNISDMAAMGAVPRWILLSVALPDLDEEWIEAFTSSLFDVAGQHGVTLIGGDTTKGDWVFNVTIVGEVPTGKALRRDAAVVGDDIWISGRIGLAAAALQHELGNLILPDSVAVACRSALLHPTPRVALGLELLPFAHAAQDISDGLAQDLGHILKASGVGAELFVGQLPTLSGLKESLPTSALHRCLLAGGDDYELVFTAAEQDRDKVLRAAELSKTPVARVGKVNDTGRLKIFNGQGKEIQLDSWGFDHFG</sequence>
<feature type="domain" description="PurM-like N-terminal" evidence="3">
    <location>
        <begin position="24"/>
        <end position="134"/>
    </location>
</feature>
<keyword evidence="6" id="KW-1185">Reference proteome</keyword>
<accession>A0A448VPD4</accession>
<dbReference type="PANTHER" id="PTHR30270">
    <property type="entry name" value="THIAMINE-MONOPHOSPHATE KINASE"/>
    <property type="match status" value="1"/>
</dbReference>
<dbReference type="Gene3D" id="3.90.650.10">
    <property type="entry name" value="PurM-like C-terminal domain"/>
    <property type="match status" value="1"/>
</dbReference>
<protein>
    <recommendedName>
        <fullName evidence="2">Thiamine-monophosphate kinase</fullName>
        <shortName evidence="2">TMP kinase</shortName>
        <shortName evidence="2">Thiamine-phosphate kinase</shortName>
        <ecNumber evidence="2">2.7.4.16</ecNumber>
    </recommendedName>
</protein>
<name>A0A448VPD4_9NEIS</name>
<keyword evidence="2 5" id="KW-0808">Transferase</keyword>
<keyword evidence="2" id="KW-0547">Nucleotide-binding</keyword>
<keyword evidence="2" id="KW-0460">Magnesium</keyword>
<dbReference type="InterPro" id="IPR036676">
    <property type="entry name" value="PurM-like_C_sf"/>
</dbReference>
<dbReference type="Proteomes" id="UP000272771">
    <property type="component" value="Chromosome"/>
</dbReference>
<feature type="binding site" evidence="2">
    <location>
        <position position="71"/>
    </location>
    <ligand>
        <name>Mg(2+)</name>
        <dbReference type="ChEBI" id="CHEBI:18420"/>
        <label>4</label>
    </ligand>
</feature>
<feature type="binding site" evidence="2">
    <location>
        <position position="26"/>
    </location>
    <ligand>
        <name>Mg(2+)</name>
        <dbReference type="ChEBI" id="CHEBI:18420"/>
        <label>3</label>
    </ligand>
</feature>
<feature type="binding site" evidence="2">
    <location>
        <position position="209"/>
    </location>
    <ligand>
        <name>ATP</name>
        <dbReference type="ChEBI" id="CHEBI:30616"/>
    </ligand>
</feature>
<dbReference type="UniPathway" id="UPA00060">
    <property type="reaction ID" value="UER00142"/>
</dbReference>
<dbReference type="SUPFAM" id="SSF55326">
    <property type="entry name" value="PurM N-terminal domain-like"/>
    <property type="match status" value="1"/>
</dbReference>
<dbReference type="CDD" id="cd02194">
    <property type="entry name" value="ThiL"/>
    <property type="match status" value="1"/>
</dbReference>
<evidence type="ECO:0000259" key="3">
    <source>
        <dbReference type="Pfam" id="PF00586"/>
    </source>
</evidence>
<feature type="binding site" evidence="2">
    <location>
        <position position="314"/>
    </location>
    <ligand>
        <name>substrate</name>
    </ligand>
</feature>
<dbReference type="OrthoDB" id="9802811at2"/>
<dbReference type="GO" id="GO:0009030">
    <property type="term" value="F:thiamine-phosphate kinase activity"/>
    <property type="evidence" value="ECO:0007669"/>
    <property type="project" value="UniProtKB-UniRule"/>
</dbReference>
<dbReference type="EC" id="2.7.4.16" evidence="2"/>
<dbReference type="GO" id="GO:0000287">
    <property type="term" value="F:magnesium ion binding"/>
    <property type="evidence" value="ECO:0007669"/>
    <property type="project" value="UniProtKB-UniRule"/>
</dbReference>